<dbReference type="AlphaFoldDB" id="A0AAV2Q1W1"/>
<evidence type="ECO:0000313" key="1">
    <source>
        <dbReference type="EMBL" id="CAL4068985.1"/>
    </source>
</evidence>
<dbReference type="Proteomes" id="UP001497623">
    <property type="component" value="Unassembled WGS sequence"/>
</dbReference>
<dbReference type="EMBL" id="CAXKWB010003331">
    <property type="protein sequence ID" value="CAL4068985.1"/>
    <property type="molecule type" value="Genomic_DNA"/>
</dbReference>
<protein>
    <submittedName>
        <fullName evidence="1">Uncharacterized protein</fullName>
    </submittedName>
</protein>
<accession>A0AAV2Q1W1</accession>
<gene>
    <name evidence="1" type="ORF">MNOR_LOCUS7524</name>
</gene>
<reference evidence="1 2" key="1">
    <citation type="submission" date="2024-05" db="EMBL/GenBank/DDBJ databases">
        <authorList>
            <person name="Wallberg A."/>
        </authorList>
    </citation>
    <scope>NUCLEOTIDE SEQUENCE [LARGE SCALE GENOMIC DNA]</scope>
</reference>
<organism evidence="1 2">
    <name type="scientific">Meganyctiphanes norvegica</name>
    <name type="common">Northern krill</name>
    <name type="synonym">Thysanopoda norvegica</name>
    <dbReference type="NCBI Taxonomy" id="48144"/>
    <lineage>
        <taxon>Eukaryota</taxon>
        <taxon>Metazoa</taxon>
        <taxon>Ecdysozoa</taxon>
        <taxon>Arthropoda</taxon>
        <taxon>Crustacea</taxon>
        <taxon>Multicrustacea</taxon>
        <taxon>Malacostraca</taxon>
        <taxon>Eumalacostraca</taxon>
        <taxon>Eucarida</taxon>
        <taxon>Euphausiacea</taxon>
        <taxon>Euphausiidae</taxon>
        <taxon>Meganyctiphanes</taxon>
    </lineage>
</organism>
<keyword evidence="2" id="KW-1185">Reference proteome</keyword>
<evidence type="ECO:0000313" key="2">
    <source>
        <dbReference type="Proteomes" id="UP001497623"/>
    </source>
</evidence>
<proteinExistence type="predicted"/>
<sequence length="308" mass="34927">MSPSFSTPHSTFRTMLFQDTKSILDCERSSNSFSCYQDENSNFNCHQDENSNLTVRPVSRLAFANKNVLFPQKYNDFNCDSLTTSFLCCQEEDSFVLEDISTPKFIHSRKEEPTVVTEKSRKGIFIKRKKLAHKSKGKTRKGLFGKLKKNFDEPAEHVSTPMPFANSENIVTSTPFSIPSRVPTSTPLSSLTVTSTAHSSVVTDKPKPSSADFVKRQRTKALLMNRKKQRTLETVTRQLRDLTGKLDAVIHSKFHKKRAVEEPSISTSAGNYVSQLVSSCPESKRREVATKIMEATLQIWKEECLNWK</sequence>
<name>A0AAV2Q1W1_MEGNR</name>
<comment type="caution">
    <text evidence="1">The sequence shown here is derived from an EMBL/GenBank/DDBJ whole genome shotgun (WGS) entry which is preliminary data.</text>
</comment>